<dbReference type="Proteomes" id="UP001271007">
    <property type="component" value="Unassembled WGS sequence"/>
</dbReference>
<dbReference type="PANTHER" id="PTHR48182">
    <property type="entry name" value="PROTEIN SERAC1"/>
    <property type="match status" value="1"/>
</dbReference>
<feature type="region of interest" description="Disordered" evidence="7">
    <location>
        <begin position="1152"/>
        <end position="1179"/>
    </location>
</feature>
<feature type="compositionally biased region" description="Polar residues" evidence="7">
    <location>
        <begin position="1154"/>
        <end position="1163"/>
    </location>
</feature>
<keyword evidence="4" id="KW-0256">Endoplasmic reticulum</keyword>
<protein>
    <recommendedName>
        <fullName evidence="10">NB-ARC domain-containing protein</fullName>
    </recommendedName>
</protein>
<dbReference type="SUPFAM" id="SSF48452">
    <property type="entry name" value="TPR-like"/>
    <property type="match status" value="1"/>
</dbReference>
<evidence type="ECO:0000256" key="2">
    <source>
        <dbReference type="ARBA" id="ARBA00004240"/>
    </source>
</evidence>
<dbReference type="GO" id="GO:0005739">
    <property type="term" value="C:mitochondrion"/>
    <property type="evidence" value="ECO:0007669"/>
    <property type="project" value="UniProtKB-SubCell"/>
</dbReference>
<comment type="subcellular location">
    <subcellularLocation>
        <location evidence="2">Endoplasmic reticulum</location>
    </subcellularLocation>
    <subcellularLocation>
        <location evidence="3">Membrane</location>
    </subcellularLocation>
    <subcellularLocation>
        <location evidence="1">Mitochondrion</location>
    </subcellularLocation>
</comment>
<gene>
    <name evidence="8" type="ORF">LTR09_002350</name>
</gene>
<evidence type="ECO:0000256" key="5">
    <source>
        <dbReference type="ARBA" id="ARBA00023128"/>
    </source>
</evidence>
<dbReference type="InterPro" id="IPR011990">
    <property type="entry name" value="TPR-like_helical_dom_sf"/>
</dbReference>
<dbReference type="GO" id="GO:0016020">
    <property type="term" value="C:membrane"/>
    <property type="evidence" value="ECO:0007669"/>
    <property type="project" value="UniProtKB-SubCell"/>
</dbReference>
<name>A0AAJ0LV52_9PEZI</name>
<dbReference type="AlphaFoldDB" id="A0AAJ0LV52"/>
<keyword evidence="5" id="KW-0496">Mitochondrion</keyword>
<keyword evidence="6" id="KW-0472">Membrane</keyword>
<evidence type="ECO:0000256" key="7">
    <source>
        <dbReference type="SAM" id="MobiDB-lite"/>
    </source>
</evidence>
<dbReference type="InterPro" id="IPR052374">
    <property type="entry name" value="SERAC1"/>
</dbReference>
<dbReference type="GO" id="GO:0005783">
    <property type="term" value="C:endoplasmic reticulum"/>
    <property type="evidence" value="ECO:0007669"/>
    <property type="project" value="UniProtKB-SubCell"/>
</dbReference>
<organism evidence="8 9">
    <name type="scientific">Extremus antarcticus</name>
    <dbReference type="NCBI Taxonomy" id="702011"/>
    <lineage>
        <taxon>Eukaryota</taxon>
        <taxon>Fungi</taxon>
        <taxon>Dikarya</taxon>
        <taxon>Ascomycota</taxon>
        <taxon>Pezizomycotina</taxon>
        <taxon>Dothideomycetes</taxon>
        <taxon>Dothideomycetidae</taxon>
        <taxon>Mycosphaerellales</taxon>
        <taxon>Extremaceae</taxon>
        <taxon>Extremus</taxon>
    </lineage>
</organism>
<dbReference type="PANTHER" id="PTHR48182:SF2">
    <property type="entry name" value="PROTEIN SERAC1"/>
    <property type="match status" value="1"/>
</dbReference>
<evidence type="ECO:0008006" key="10">
    <source>
        <dbReference type="Google" id="ProtNLM"/>
    </source>
</evidence>
<evidence type="ECO:0000256" key="6">
    <source>
        <dbReference type="ARBA" id="ARBA00023136"/>
    </source>
</evidence>
<dbReference type="EMBL" id="JAWDJX010000005">
    <property type="protein sequence ID" value="KAK3056557.1"/>
    <property type="molecule type" value="Genomic_DNA"/>
</dbReference>
<dbReference type="Pfam" id="PF13176">
    <property type="entry name" value="TPR_7"/>
    <property type="match status" value="1"/>
</dbReference>
<dbReference type="SUPFAM" id="SSF52540">
    <property type="entry name" value="P-loop containing nucleoside triphosphate hydrolases"/>
    <property type="match status" value="1"/>
</dbReference>
<evidence type="ECO:0000313" key="9">
    <source>
        <dbReference type="Proteomes" id="UP001271007"/>
    </source>
</evidence>
<comment type="caution">
    <text evidence="8">The sequence shown here is derived from an EMBL/GenBank/DDBJ whole genome shotgun (WGS) entry which is preliminary data.</text>
</comment>
<evidence type="ECO:0000313" key="8">
    <source>
        <dbReference type="EMBL" id="KAK3056557.1"/>
    </source>
</evidence>
<feature type="compositionally biased region" description="Low complexity" evidence="7">
    <location>
        <begin position="1166"/>
        <end position="1179"/>
    </location>
</feature>
<keyword evidence="9" id="KW-1185">Reference proteome</keyword>
<evidence type="ECO:0000256" key="1">
    <source>
        <dbReference type="ARBA" id="ARBA00004173"/>
    </source>
</evidence>
<dbReference type="InterPro" id="IPR019734">
    <property type="entry name" value="TPR_rpt"/>
</dbReference>
<reference evidence="8" key="1">
    <citation type="submission" date="2023-04" db="EMBL/GenBank/DDBJ databases">
        <title>Black Yeasts Isolated from many extreme environments.</title>
        <authorList>
            <person name="Coleine C."/>
            <person name="Stajich J.E."/>
            <person name="Selbmann L."/>
        </authorList>
    </citation>
    <scope>NUCLEOTIDE SEQUENCE</scope>
    <source>
        <strain evidence="8">CCFEE 5312</strain>
    </source>
</reference>
<dbReference type="GO" id="GO:0043531">
    <property type="term" value="F:ADP binding"/>
    <property type="evidence" value="ECO:0007669"/>
    <property type="project" value="InterPro"/>
</dbReference>
<dbReference type="Gene3D" id="3.40.50.300">
    <property type="entry name" value="P-loop containing nucleotide triphosphate hydrolases"/>
    <property type="match status" value="1"/>
</dbReference>
<evidence type="ECO:0000256" key="4">
    <source>
        <dbReference type="ARBA" id="ARBA00022824"/>
    </source>
</evidence>
<sequence length="1179" mass="131410">MGPLGVTVLYDPDNSEKSLLEDGYIRAAFDIVAVHGLNGDSFDTWTHGKSGKLWLRDMLPRMLPETRMMTYGYNAKFVNYTSTQDLYSIASKLLSELVDVRRTPEVTRTVPCKLTLHTDCLEAKKTSNSFHLPQSGRYSSEKGTPHSGSDLASYGKSISNIVSACTPLSPATLLLKILRKDSNVLFELSRDFAKRSQNLTIVTFYEMDKTDFVLRRQMVVDMGSAILRTPNEVAIGQNANHREITKFSDAKDMNYRPVLSKLLKFGEDISQHIVEAAKTLCMSNEGERADSLPDESVPFEVPMLKDFRFRGREAVLAAMDQFFSHPPAEASTPLVYVVSGLGGAGKTQTAIRYAHVHNSRYRDGVFFINASSVPAINLSADRILSRMKAPIQKSVGGNNRIFELRKWLGEKGQWLLVFDGADDMEAFNIQDFFPQSRTGHIITTTRDQAAHNLSAFGNRVETLDPDAAVHALLDKAKMQPPSTAAVVVAKRITQMLGFLPLAIDHAGAYIMARQKSLLEYEELFIGRRGDVLGAQLRVMPREQTIQAAWAVNFDHLESTQPDAVTLLSLFAFLEPSEILVDMLKRGCMGKKTWDQHGEVAILTPAEAGIDQRLVDIVADDLRFDEAVEGLLAFSLVWKLRSMEGLSALALHPLVQIYAAERSKTVGTELHWQQQVILVICQAFPYSVFLDGSDFGDWGRQMFAHIPKVLYAFDNVRPRVDLDAIMRRAMIIMLLSASKFNSMLYKMELVERAKQLLGDDGDVHLSMWAVVTESSLLRIKGENERAYLALQKHIHGLSHSPQAHDAPLNPRINAERGNLVLSYASNLLMDGQTTRATHELEAWEPLDHKMPSRMEQDVAHGKHVVLGRVLRNEGRFQEAVSHYESLLKAACEDNGLVSSMWQVQLFCHLSDLYCEIGRPGRALSLLRPAMEQVAERRWNSTPRGYALQLCQAEALIRQGSLDLAQQQLLELDATISGALDETGGGNMVSRTKHYLVRASLARISHMKQRWEEALVRWHKTSELVEKYGWKRTFNEAITLLSLAQVLYQLDQPDDAEEVRKQAQSCLDADGRKYWLVALGSYWYEFVQVPLGESGPLTIARENPSHVDDMYGMSGVVRQWCAADASFGDGRVAGKNLSGTDTSLGFHDARMAARKGSSSGFSSPFQDGRSGSRTASGSGVA</sequence>
<dbReference type="InterPro" id="IPR027417">
    <property type="entry name" value="P-loop_NTPase"/>
</dbReference>
<proteinExistence type="predicted"/>
<accession>A0AAJ0LV52</accession>
<evidence type="ECO:0000256" key="3">
    <source>
        <dbReference type="ARBA" id="ARBA00004370"/>
    </source>
</evidence>
<dbReference type="Gene3D" id="1.25.40.10">
    <property type="entry name" value="Tetratricopeptide repeat domain"/>
    <property type="match status" value="1"/>
</dbReference>